<dbReference type="EMBL" id="QKRB01000042">
    <property type="protein sequence ID" value="PZD96187.1"/>
    <property type="molecule type" value="Genomic_DNA"/>
</dbReference>
<dbReference type="SUPFAM" id="SSF52833">
    <property type="entry name" value="Thioredoxin-like"/>
    <property type="match status" value="1"/>
</dbReference>
<evidence type="ECO:0000313" key="2">
    <source>
        <dbReference type="Proteomes" id="UP000249522"/>
    </source>
</evidence>
<dbReference type="AlphaFoldDB" id="A0A2W1LXD2"/>
<accession>A0A2W1LXD2</accession>
<evidence type="ECO:0000313" key="1">
    <source>
        <dbReference type="EMBL" id="PZD96187.1"/>
    </source>
</evidence>
<dbReference type="InterPro" id="IPR036249">
    <property type="entry name" value="Thioredoxin-like_sf"/>
</dbReference>
<sequence>MTGSRAGGQLEALEELKEAELLESDIPYIGRYRKQAVLFISELCGTCRVAEKMVQVAVASGLQLPVRKIGIAFAPVLRERWQIASVPCLVMLENSRPADRLYAMGSVDHIYMTLKRFEQEGS</sequence>
<proteinExistence type="predicted"/>
<gene>
    <name evidence="1" type="ORF">DNH61_09810</name>
</gene>
<dbReference type="RefSeq" id="WP_111146475.1">
    <property type="nucleotide sequence ID" value="NZ_QKRB01000042.1"/>
</dbReference>
<dbReference type="Gene3D" id="3.40.30.10">
    <property type="entry name" value="Glutaredoxin"/>
    <property type="match status" value="1"/>
</dbReference>
<dbReference type="OrthoDB" id="5784238at2"/>
<dbReference type="CDD" id="cd02947">
    <property type="entry name" value="TRX_family"/>
    <property type="match status" value="1"/>
</dbReference>
<organism evidence="1 2">
    <name type="scientific">Paenibacillus sambharensis</name>
    <dbReference type="NCBI Taxonomy" id="1803190"/>
    <lineage>
        <taxon>Bacteria</taxon>
        <taxon>Bacillati</taxon>
        <taxon>Bacillota</taxon>
        <taxon>Bacilli</taxon>
        <taxon>Bacillales</taxon>
        <taxon>Paenibacillaceae</taxon>
        <taxon>Paenibacillus</taxon>
    </lineage>
</organism>
<name>A0A2W1LXD2_9BACL</name>
<keyword evidence="2" id="KW-1185">Reference proteome</keyword>
<comment type="caution">
    <text evidence="1">The sequence shown here is derived from an EMBL/GenBank/DDBJ whole genome shotgun (WGS) entry which is preliminary data.</text>
</comment>
<reference evidence="1 2" key="1">
    <citation type="submission" date="2018-06" db="EMBL/GenBank/DDBJ databases">
        <title>Paenibacillus imtechensis sp. nov.</title>
        <authorList>
            <person name="Pinnaka A.K."/>
            <person name="Singh H."/>
            <person name="Kaur M."/>
        </authorList>
    </citation>
    <scope>NUCLEOTIDE SEQUENCE [LARGE SCALE GENOMIC DNA]</scope>
    <source>
        <strain evidence="1 2">SMB1</strain>
    </source>
</reference>
<dbReference type="Proteomes" id="UP000249522">
    <property type="component" value="Unassembled WGS sequence"/>
</dbReference>
<protein>
    <submittedName>
        <fullName evidence="1">Thioredoxin</fullName>
    </submittedName>
</protein>